<reference evidence="2 3" key="1">
    <citation type="submission" date="2017-05" db="EMBL/GenBank/DDBJ databases">
        <authorList>
            <person name="Song R."/>
            <person name="Chenine A.L."/>
            <person name="Ruprecht R.M."/>
        </authorList>
    </citation>
    <scope>NUCLEOTIDE SEQUENCE [LARGE SCALE GENOMIC DNA]</scope>
</reference>
<evidence type="ECO:0000313" key="2">
    <source>
        <dbReference type="EMBL" id="ARV76668.1"/>
    </source>
</evidence>
<evidence type="ECO:0000256" key="1">
    <source>
        <dbReference type="SAM" id="MobiDB-lite"/>
    </source>
</evidence>
<accession>A0A1Y0SZL0</accession>
<name>A0A1Y0SZL0_9CAUD</name>
<organism evidence="2 3">
    <name type="scientific">Pseudomonas phage Phabio</name>
    <dbReference type="NCBI Taxonomy" id="2006668"/>
    <lineage>
        <taxon>Viruses</taxon>
        <taxon>Duplodnaviria</taxon>
        <taxon>Heunggongvirae</taxon>
        <taxon>Uroviricota</taxon>
        <taxon>Caudoviricetes</taxon>
        <taxon>Chimalliviridae</taxon>
        <taxon>Phabiovirus</taxon>
        <taxon>Phabiovirus phabio</taxon>
    </lineage>
</organism>
<gene>
    <name evidence="2" type="ORF">PHABIO_37</name>
</gene>
<evidence type="ECO:0000313" key="3">
    <source>
        <dbReference type="Proteomes" id="UP000225448"/>
    </source>
</evidence>
<protein>
    <submittedName>
        <fullName evidence="2">Uncharacterized protein</fullName>
    </submittedName>
</protein>
<feature type="compositionally biased region" description="Basic and acidic residues" evidence="1">
    <location>
        <begin position="16"/>
        <end position="25"/>
    </location>
</feature>
<proteinExistence type="predicted"/>
<dbReference type="Proteomes" id="UP000225448">
    <property type="component" value="Segment"/>
</dbReference>
<dbReference type="EMBL" id="MF042360">
    <property type="protein sequence ID" value="ARV76668.1"/>
    <property type="molecule type" value="Genomic_DNA"/>
</dbReference>
<keyword evidence="3" id="KW-1185">Reference proteome</keyword>
<feature type="region of interest" description="Disordered" evidence="1">
    <location>
        <begin position="1"/>
        <end position="25"/>
    </location>
</feature>
<sequence length="145" mass="16454">MSKEPCRPGKSKSVRRREAADKHNQAYEERVKPFLEALESVVAPSPIKSVAGQEVGRSLRVTHEDNKGEVKELNSDEVNVHQGKITVKRDIHPGDIIIVSGADHGRMVARELIDSFKHEIKPKQVGHYAESRYQATYPKRYLERT</sequence>